<evidence type="ECO:0000256" key="2">
    <source>
        <dbReference type="ARBA" id="ARBA00022676"/>
    </source>
</evidence>
<dbReference type="GO" id="GO:0006493">
    <property type="term" value="P:protein O-linked glycosylation"/>
    <property type="evidence" value="ECO:0007669"/>
    <property type="project" value="InterPro"/>
</dbReference>
<sequence length="126" mass="14163">MHGDEAVNAIKFGSLLEEGDYCYDPHEYHGPTLNYFTLLPAWLSSAEKLTEVSEFTLRIVPVFFGLLLVLLLLLLADGLGWTTVACAAVLTAISPAMVFYSRYYIHEMPLVCFTFASITSGWRYTR</sequence>
<comment type="caution">
    <text evidence="9">The sequence shown here is derived from an EMBL/GenBank/DDBJ whole genome shotgun (WGS) entry which is preliminary data.</text>
</comment>
<gene>
    <name evidence="9" type="ORF">S06H3_59625</name>
</gene>
<feature type="transmembrane region" description="Helical" evidence="7">
    <location>
        <begin position="55"/>
        <end position="75"/>
    </location>
</feature>
<dbReference type="InterPro" id="IPR003342">
    <property type="entry name" value="ArnT-like_N"/>
</dbReference>
<reference evidence="9" key="1">
    <citation type="journal article" date="2014" name="Front. Microbiol.">
        <title>High frequency of phylogenetically diverse reductive dehalogenase-homologous genes in deep subseafloor sedimentary metagenomes.</title>
        <authorList>
            <person name="Kawai M."/>
            <person name="Futagami T."/>
            <person name="Toyoda A."/>
            <person name="Takaki Y."/>
            <person name="Nishi S."/>
            <person name="Hori S."/>
            <person name="Arai W."/>
            <person name="Tsubouchi T."/>
            <person name="Morono Y."/>
            <person name="Uchiyama I."/>
            <person name="Ito T."/>
            <person name="Fujiyama A."/>
            <person name="Inagaki F."/>
            <person name="Takami H."/>
        </authorList>
    </citation>
    <scope>NUCLEOTIDE SEQUENCE</scope>
    <source>
        <strain evidence="9">Expedition CK06-06</strain>
    </source>
</reference>
<dbReference type="InterPro" id="IPR019962">
    <property type="entry name" value="CHP03663"/>
</dbReference>
<evidence type="ECO:0000313" key="9">
    <source>
        <dbReference type="EMBL" id="GAI50799.1"/>
    </source>
</evidence>
<evidence type="ECO:0000256" key="1">
    <source>
        <dbReference type="ARBA" id="ARBA00004127"/>
    </source>
</evidence>
<dbReference type="EMBL" id="BARV01038770">
    <property type="protein sequence ID" value="GAI50799.1"/>
    <property type="molecule type" value="Genomic_DNA"/>
</dbReference>
<evidence type="ECO:0000259" key="8">
    <source>
        <dbReference type="Pfam" id="PF02366"/>
    </source>
</evidence>
<dbReference type="Pfam" id="PF02366">
    <property type="entry name" value="PMT"/>
    <property type="match status" value="1"/>
</dbReference>
<keyword evidence="3" id="KW-0808">Transferase</keyword>
<dbReference type="GO" id="GO:0016020">
    <property type="term" value="C:membrane"/>
    <property type="evidence" value="ECO:0007669"/>
    <property type="project" value="InterPro"/>
</dbReference>
<evidence type="ECO:0000256" key="6">
    <source>
        <dbReference type="ARBA" id="ARBA00023136"/>
    </source>
</evidence>
<dbReference type="PANTHER" id="PTHR41710">
    <property type="entry name" value="GLYCOSYL TRANSFERASE, FAMILY 39"/>
    <property type="match status" value="1"/>
</dbReference>
<keyword evidence="4 7" id="KW-0812">Transmembrane</keyword>
<feature type="domain" description="ArnT-like N-terminal" evidence="8">
    <location>
        <begin position="41"/>
        <end position="125"/>
    </location>
</feature>
<feature type="transmembrane region" description="Helical" evidence="7">
    <location>
        <begin position="81"/>
        <end position="100"/>
    </location>
</feature>
<dbReference type="AlphaFoldDB" id="X1R5B0"/>
<evidence type="ECO:0000256" key="5">
    <source>
        <dbReference type="ARBA" id="ARBA00022989"/>
    </source>
</evidence>
<comment type="subcellular location">
    <subcellularLocation>
        <location evidence="1">Endomembrane system</location>
        <topology evidence="1">Multi-pass membrane protein</topology>
    </subcellularLocation>
</comment>
<keyword evidence="5 7" id="KW-1133">Transmembrane helix</keyword>
<evidence type="ECO:0000256" key="3">
    <source>
        <dbReference type="ARBA" id="ARBA00022679"/>
    </source>
</evidence>
<accession>X1R5B0</accession>
<keyword evidence="6 7" id="KW-0472">Membrane</keyword>
<proteinExistence type="predicted"/>
<protein>
    <recommendedName>
        <fullName evidence="8">ArnT-like N-terminal domain-containing protein</fullName>
    </recommendedName>
</protein>
<evidence type="ECO:0000256" key="4">
    <source>
        <dbReference type="ARBA" id="ARBA00022692"/>
    </source>
</evidence>
<keyword evidence="2" id="KW-0328">Glycosyltransferase</keyword>
<feature type="non-terminal residue" evidence="9">
    <location>
        <position position="126"/>
    </location>
</feature>
<name>X1R5B0_9ZZZZ</name>
<evidence type="ECO:0000256" key="7">
    <source>
        <dbReference type="SAM" id="Phobius"/>
    </source>
</evidence>
<organism evidence="9">
    <name type="scientific">marine sediment metagenome</name>
    <dbReference type="NCBI Taxonomy" id="412755"/>
    <lineage>
        <taxon>unclassified sequences</taxon>
        <taxon>metagenomes</taxon>
        <taxon>ecological metagenomes</taxon>
    </lineage>
</organism>
<dbReference type="PANTHER" id="PTHR41710:SF2">
    <property type="entry name" value="GLYCOSYL TRANSFERASE FAMILY 39_83 DOMAIN-CONTAINING PROTEIN"/>
    <property type="match status" value="1"/>
</dbReference>
<dbReference type="GO" id="GO:0000030">
    <property type="term" value="F:mannosyltransferase activity"/>
    <property type="evidence" value="ECO:0007669"/>
    <property type="project" value="InterPro"/>
</dbReference>
<dbReference type="GO" id="GO:0012505">
    <property type="term" value="C:endomembrane system"/>
    <property type="evidence" value="ECO:0007669"/>
    <property type="project" value="UniProtKB-SubCell"/>
</dbReference>